<dbReference type="AlphaFoldDB" id="A0A0N5DC87"/>
<dbReference type="EMBL" id="UYYF01005365">
    <property type="protein sequence ID" value="VDN08506.1"/>
    <property type="molecule type" value="Genomic_DNA"/>
</dbReference>
<reference evidence="1 2" key="2">
    <citation type="submission" date="2018-11" db="EMBL/GenBank/DDBJ databases">
        <authorList>
            <consortium name="Pathogen Informatics"/>
        </authorList>
    </citation>
    <scope>NUCLEOTIDE SEQUENCE [LARGE SCALE GENOMIC DNA]</scope>
</reference>
<name>A0A0N5DC87_THECL</name>
<evidence type="ECO:0000313" key="2">
    <source>
        <dbReference type="Proteomes" id="UP000276776"/>
    </source>
</evidence>
<dbReference type="Proteomes" id="UP000276776">
    <property type="component" value="Unassembled WGS sequence"/>
</dbReference>
<reference evidence="3" key="1">
    <citation type="submission" date="2017-02" db="UniProtKB">
        <authorList>
            <consortium name="WormBaseParasite"/>
        </authorList>
    </citation>
    <scope>IDENTIFICATION</scope>
</reference>
<dbReference type="WBParaSite" id="TCLT_0001080601-mRNA-1">
    <property type="protein sequence ID" value="TCLT_0001080601-mRNA-1"/>
    <property type="gene ID" value="TCLT_0001080601"/>
</dbReference>
<accession>A0A0N5DC87</accession>
<proteinExistence type="predicted"/>
<evidence type="ECO:0000313" key="3">
    <source>
        <dbReference type="WBParaSite" id="TCLT_0001080601-mRNA-1"/>
    </source>
</evidence>
<protein>
    <submittedName>
        <fullName evidence="1 3">Uncharacterized protein</fullName>
    </submittedName>
</protein>
<keyword evidence="2" id="KW-1185">Reference proteome</keyword>
<gene>
    <name evidence="1" type="ORF">TCLT_LOCUS10788</name>
</gene>
<organism evidence="3">
    <name type="scientific">Thelazia callipaeda</name>
    <name type="common">Oriental eyeworm</name>
    <name type="synonym">Parasitic nematode</name>
    <dbReference type="NCBI Taxonomy" id="103827"/>
    <lineage>
        <taxon>Eukaryota</taxon>
        <taxon>Metazoa</taxon>
        <taxon>Ecdysozoa</taxon>
        <taxon>Nematoda</taxon>
        <taxon>Chromadorea</taxon>
        <taxon>Rhabditida</taxon>
        <taxon>Spirurina</taxon>
        <taxon>Spiruromorpha</taxon>
        <taxon>Thelazioidea</taxon>
        <taxon>Thelaziidae</taxon>
        <taxon>Thelazia</taxon>
    </lineage>
</organism>
<evidence type="ECO:0000313" key="1">
    <source>
        <dbReference type="EMBL" id="VDN08506.1"/>
    </source>
</evidence>
<sequence length="117" mass="13065">MVLRYNDGRIEFMSSFSEFASRCKRESTAPGIPRPSPIQVLTRPNVALLDRSDEMSCFQRGMAVDILVLDEQNFVLLIIDSIGADLAFTARGHFEGGNGNDGWLDDKDKVLLNSDRI</sequence>